<dbReference type="Pfam" id="PF18886">
    <property type="entry name" value="DUF5649"/>
    <property type="match status" value="3"/>
</dbReference>
<sequence>MPTGADVVAGQAAISQSGGVMNVNATSNRAIVNWDSFNIGAGNTANFNLPDASSAILNRVTTPNMPSTIAGSLNSNGNVFLVNPSGIVVSSSGMVNTNGFTASTFDIGNQDFMNGGALTFLRGEGAGSIVNNGSIVTGTGGAHLIAGDIANHGTIQSNGGNITLASGGSVTLDNGVTYVQPSMATLESGISPTAGLIQNTGTIRATGAATSGGEVYLVNPNGKILHDGTIAAHRSGTRQEFRTADDSENESLDDFRYGTTVGGHVQMEADHIKLTTNSSIDATGTHGGGDVLVGGDWQGSGDITHATTVTVDAGATIDASATETGDGGTIVLWSDIFNSDSITSVAGTLLAQAGDLLGNGGQIETSGHDLNIESTVTVDAGRGGHWLLDPYNIVISALGGDVTGTSIEASLNAGTSVTLDTSTQTVGAEAGDIFVQDEIDSTGTGSLTLKADRDIFVGEHMVRLTGDGANLSLLAKRNVHDETAAGNIHLETGTGNLLLSSDTDGSGGGTIDLRTSGTIDLLTGGGDITLGGGNELGTGYAQGYNASTSEALILDAGVSTTLDSNGGDISLRGRSATATAANGHGAEGIAIRGGTTIDSGTGGIHIEGIGQQSGTSDSNGQGVYFYGGGDTTITSAKVASDAIVIVGDASASDSTKSFGIDFASNMSIHATGDGGGILLDAHAGAEATDMMFRTGTHDVLASSGPITLQGNKATGYLELEANTDLTLGSKSGTPVPTSAADLTIQFDQYWFNDNRPDIATSGSVTWQSFGTAFGQNVDTDWFSWNTDAAQKIGGLTIGKSTNTGNVTFNSGDLGSLASGLTVGGGVTAYGGIITVANDLTSTGTGDIFLQALATTNPAINIAANISKTGGDVSTFTAKSASRIQLSSGITATNPGGMNVVLWSDYDGGDQGGVSIGGNVNTGGGHFWAGGSDVVAGSDTWNGLTVGNGPSVGQLNYNHNAMDLYADISTSGGDVLLWGGDGYSSGIDGIGVIGDRIISSGAGAITLIGDDINTGTITVNSTGHFTYQPNGNAWSSYGGQFDYTGTISGNTFTGAGDADWLKINDYNTLGGLTLGKIGNTTGIQVYQAVDVNGPINLYGGFINVNGNLTSLLAGAGVLLRSTGNISTDPSRRLQTNGGDITLWSDSDSSGQGYILVGQDSTLDSRTAADRTAGTHTIGGGKITLGGGTDDGSGSPSGYAIAVGADTTRAGINLGSTANSANTTNIYSGGGDVSMKGQSDSDTMGVMWLDGGTLDAGNTGRVNIEGVNTSTGHGVEIGAYNQGSSTIIRASGGSESVAAVKITGSTATTGGNLGVQLQKLTVQSLGSGRIDITGSTSGSGYGVGLYTANLLSANGSINVGGETAGITLDNTTIGQKAATPVTTSSSDINLTGDRLIVSGTNVVDTSGVLTVQPFSTSFSSTLNWPMSGLGTTSQLGGLTLGKSGNTADISINSAQNVDGVIQVYGGTLAINDDLISAATSGTGVLLHGSEIVQAAGVAVSTDGANIEYVAAGAPVTAGHDYAVSFVGTSGSKATVDAAGGDISISGSYGTTGVSGGSDRAIRISEAELKTSGSGTISMVGDATNNTSEVNVWGFQASDSIIQTESGAINLTMTGGKASANSRGMAIENSGFKILSESGAITLRDLAPVGLTGTYNGLYLRPSSSTDITIGADGATVATSSSDILIQSDRVFFDINGSFGNTINTSGNLVIESTADSFAGSPSLAGLNISGTPASLRIGKAGNVTGFTLSKNITTAGDQTYNGPVTLSGDSSFTSSNSIIEFANTVDSDSTARSLSVNAGSTGELTFNGGVGGGNALASLNITAGGGIQLNGGVVNSLGSQLYNSPVLLGADTHVSTIQSNIIFGSTVDSNSASTPWNLTATITPGNTYYWVDWIDWNPTNKTVTGTISVGSDVITVTYHNPQGIFGAQTNGGTNYWTGYNGAAFAGASPYVSSKVANGPTGSDIIQLEHAGQQTLSFSQSVENLAFNVVSLNGNGYGFDQDFTIESYSGFNGAGPGYFGSGDLVKTNVGNTFQLNDGGANGSSQSGYSEPHGTVRFGNAFSTLTWNSLSDETWNGFTVGISGTSNTAGSVQFNGAVGATTGLGAINVNGALQTTAAIANAASLNVTGLANLGGDITTSGNQGFGSAITIGSDLALTITDNGSIQAGSTIDGNHHLTVETDSAGNVTLKGAVGSKDALSDIDITTNELAAGDLTLAANGALEVDVSGDSTIGGTIAGSDVTLAKAGSGTLTLPGTNTYTGATKINAGTLNFLNDAPMTTSSGFQGLGSLTIQSVADSFSSAFNTSDFASSTGTSLGGLTIGKSTNTADVTIGSALIVDGDININGGNVAINSALTSQNSNTVSIHATGTVVDGASGYLSTDKLLVKASGATTLDSTSNAIGTFAFDGTSLKLVESNGFTIGSVGSTDGVTATGTINIATLAGDLTILQNVATTDATATAIVINAGQTAAAKTATGGNLIVSGSPTITVGSGGMATLMTGSVAGSTGLTDLIGSGSERFRYGSDEVATNFVKALVAGVNAIYREQPTIGGSIGDKSQTYGDSLATLTGSLTGIVNGDTLDQVFDGGVTVTGTESTSGHNVVGTHSINVGAEQLGYSSGTITGGTLTVTAKAITTPLVVDNKTYDGTTDASFTASANGVETGDLVSIGGTATFADKNVAVGKTVSVSGLSISGTDAANYSLGSTSGTSTADITAKSITVSGIAGVERVYDGSTAITLDASGTVFTGMVQGDNVNVTSATGTLDDKHAGAAKSVTIATTNYGGSDVGNYAITDQTATTANVTAKSISVSGIAANDKTYDGNRDAIVGLGGVTFNGMISGDDLTAAGTIGAFADKNAGSNKTVNLTGTTYGGSDAGNYAITDQATATASIAQKSLIVSGIIAADKTYDATTTATVDGSSVNFGGLVFGDTLSIDTLTGTFADKNAAAGKTVNLATTYTGADVGNYAITNQATSTAAITPSSVSVSGLTANNKVYDATTALTLSGTATVTAIAADDLQVTGSAIANFDNKNVGTSKAIVVSGLTLSGDDANNYSINQPAGLTADITPAPLTVTANNDAKFVTKTDAVGYAGASYSGFVAGEGTSDLTGSLAITRSGMGTDESADNYANALAAGGWSSDNYDITFATGDYTIVPADQLLVRFDNSTSTYGDLLGLQLLSAKYMDSGNTVHTLAAPSVVDGRYVFDDGSGGSAAFDVVLDGSSLSTSNHTNVGAFSLGMENVDITSGNFSNSVEIVGNHAVTRTAIDVGASGVSKTYDGNKSMVNLTLDQTGDITGDSFTLNGQGSYADRHAGTSLNYTVGNLELSGTDANNYYLSGGSTFSAADGAITPKNVTITAPTATKVYDGNTHYVATAPQLQAITDALGIAGDSVASITLTYDDKNVGSDKTLTASNISINDGNGGGNYNITFADDTSSSITRLGTVTWIGGTTGNWNDPANWAGGAVPDLANVANVVIPQGVTPTFDNTVNGPVEIDSLLGGSLQVDSGTLNVDGSLDVDTFTQDGGTVTAGTFNADDFAQNDGTLEVDDTFTVNNRFTQSTTGTIHVNGDVDITQTTGDLTVNQLSGDNVKLDSKTGDVNLEDLATHGNLDIDAAGDVTQISTGTIIVGETTTINAGDNIELGGFNNNFVGPVNATGHNIRLFDAHDGLTLGNIDASGNLNTASADGDLTQSEGTTIQVDGDTIVAAIGDVILDNPGNVFTGIVYMLADNGTIRQSAGDLLLGHAETIGDLTVTVENGSLGQTPTSTIEVGGNSSFTARTEIDLMNSGNRLGEQTTVDAPLYKLHSIDPLNIVRTGAALADSTMSESISQTTNDTFTRPASASQTDSQSGEHSGQSNGGWFEKFKMFVADLVSRGSVNSVNGQTAGLNAEQTGDETYLRPQGPT</sequence>
<dbReference type="InterPro" id="IPR041286">
    <property type="entry name" value="MBG_2"/>
</dbReference>
<dbReference type="NCBIfam" id="TIGR01901">
    <property type="entry name" value="adhes_NPXG"/>
    <property type="match status" value="1"/>
</dbReference>
<proteinExistence type="predicted"/>
<dbReference type="PANTHER" id="PTHR12338:SF8">
    <property type="entry name" value="HEME_HEMOPEXIN-BINDING PROTEIN"/>
    <property type="match status" value="1"/>
</dbReference>
<organism evidence="6 7">
    <name type="scientific">Rubripirellula lacrimiformis</name>
    <dbReference type="NCBI Taxonomy" id="1930273"/>
    <lineage>
        <taxon>Bacteria</taxon>
        <taxon>Pseudomonadati</taxon>
        <taxon>Planctomycetota</taxon>
        <taxon>Planctomycetia</taxon>
        <taxon>Pirellulales</taxon>
        <taxon>Pirellulaceae</taxon>
        <taxon>Rubripirellula</taxon>
    </lineage>
</organism>
<dbReference type="PANTHER" id="PTHR12338">
    <property type="entry name" value="AUTOTRANSPORTER"/>
    <property type="match status" value="1"/>
</dbReference>
<dbReference type="InterPro" id="IPR008638">
    <property type="entry name" value="FhaB/CdiA-like_TPS"/>
</dbReference>
<protein>
    <submittedName>
        <fullName evidence="6">Heme/hemopexin-binding protein</fullName>
    </submittedName>
</protein>
<dbReference type="InterPro" id="IPR011050">
    <property type="entry name" value="Pectin_lyase_fold/virulence"/>
</dbReference>
<dbReference type="Proteomes" id="UP000318538">
    <property type="component" value="Chromosome"/>
</dbReference>
<gene>
    <name evidence="6" type="primary">hxuA_2</name>
    <name evidence="6" type="ORF">K227x_56300</name>
</gene>
<evidence type="ECO:0000313" key="6">
    <source>
        <dbReference type="EMBL" id="QDT07205.1"/>
    </source>
</evidence>
<dbReference type="GO" id="GO:0005576">
    <property type="term" value="C:extracellular region"/>
    <property type="evidence" value="ECO:0007669"/>
    <property type="project" value="UniProtKB-SubCell"/>
</dbReference>
<evidence type="ECO:0000313" key="7">
    <source>
        <dbReference type="Proteomes" id="UP000318538"/>
    </source>
</evidence>
<dbReference type="Pfam" id="PF12951">
    <property type="entry name" value="PATR"/>
    <property type="match status" value="1"/>
</dbReference>
<reference evidence="6 7" key="1">
    <citation type="submission" date="2019-02" db="EMBL/GenBank/DDBJ databases">
        <title>Deep-cultivation of Planctomycetes and their phenomic and genomic characterization uncovers novel biology.</title>
        <authorList>
            <person name="Wiegand S."/>
            <person name="Jogler M."/>
            <person name="Boedeker C."/>
            <person name="Pinto D."/>
            <person name="Vollmers J."/>
            <person name="Rivas-Marin E."/>
            <person name="Kohn T."/>
            <person name="Peeters S.H."/>
            <person name="Heuer A."/>
            <person name="Rast P."/>
            <person name="Oberbeckmann S."/>
            <person name="Bunk B."/>
            <person name="Jeske O."/>
            <person name="Meyerdierks A."/>
            <person name="Storesund J.E."/>
            <person name="Kallscheuer N."/>
            <person name="Luecker S."/>
            <person name="Lage O.M."/>
            <person name="Pohl T."/>
            <person name="Merkel B.J."/>
            <person name="Hornburger P."/>
            <person name="Mueller R.-W."/>
            <person name="Bruemmer F."/>
            <person name="Labrenz M."/>
            <person name="Spormann A.M."/>
            <person name="Op den Camp H."/>
            <person name="Overmann J."/>
            <person name="Amann R."/>
            <person name="Jetten M.S.M."/>
            <person name="Mascher T."/>
            <person name="Medema M.H."/>
            <person name="Devos D.P."/>
            <person name="Kaster A.-K."/>
            <person name="Ovreas L."/>
            <person name="Rohde M."/>
            <person name="Galperin M.Y."/>
            <person name="Jogler C."/>
        </authorList>
    </citation>
    <scope>NUCLEOTIDE SEQUENCE [LARGE SCALE GENOMIC DNA]</scope>
    <source>
        <strain evidence="6 7">K22_7</strain>
    </source>
</reference>
<keyword evidence="2" id="KW-0964">Secreted</keyword>
<dbReference type="InterPro" id="IPR043709">
    <property type="entry name" value="DUF5649"/>
</dbReference>
<dbReference type="NCBIfam" id="TIGR02601">
    <property type="entry name" value="autotrns_rpt"/>
    <property type="match status" value="1"/>
</dbReference>
<name>A0A517NJ97_9BACT</name>
<keyword evidence="7" id="KW-1185">Reference proteome</keyword>
<dbReference type="SMART" id="SM00912">
    <property type="entry name" value="Haemagg_act"/>
    <property type="match status" value="1"/>
</dbReference>
<feature type="region of interest" description="Disordered" evidence="4">
    <location>
        <begin position="3871"/>
        <end position="3892"/>
    </location>
</feature>
<evidence type="ECO:0000256" key="4">
    <source>
        <dbReference type="SAM" id="MobiDB-lite"/>
    </source>
</evidence>
<comment type="subcellular location">
    <subcellularLocation>
        <location evidence="1">Secreted</location>
    </subcellularLocation>
</comment>
<dbReference type="InterPro" id="IPR041248">
    <property type="entry name" value="YDG"/>
</dbReference>
<dbReference type="KEGG" id="rlc:K227x_56300"/>
<accession>A0A517NJ97</accession>
<dbReference type="Gene3D" id="2.160.20.10">
    <property type="entry name" value="Single-stranded right-handed beta-helix, Pectin lyase-like"/>
    <property type="match status" value="1"/>
</dbReference>
<dbReference type="InterPro" id="IPR050909">
    <property type="entry name" value="Bact_Autotransporter_VF"/>
</dbReference>
<feature type="domain" description="Filamentous haemagglutinin FhaB/tRNA nuclease CdiA-like TPS" evidence="5">
    <location>
        <begin position="2"/>
        <end position="111"/>
    </location>
</feature>
<dbReference type="InterPro" id="IPR013425">
    <property type="entry name" value="Autotrns_rpt"/>
</dbReference>
<feature type="region of interest" description="Disordered" evidence="4">
    <location>
        <begin position="3812"/>
        <end position="3845"/>
    </location>
</feature>
<dbReference type="Pfam" id="PF18676">
    <property type="entry name" value="MBG_2"/>
    <property type="match status" value="1"/>
</dbReference>
<dbReference type="SUPFAM" id="SSF51126">
    <property type="entry name" value="Pectin lyase-like"/>
    <property type="match status" value="1"/>
</dbReference>
<dbReference type="SMART" id="SM00710">
    <property type="entry name" value="PbH1"/>
    <property type="match status" value="11"/>
</dbReference>
<dbReference type="InterPro" id="IPR012334">
    <property type="entry name" value="Pectin_lyas_fold"/>
</dbReference>
<keyword evidence="3" id="KW-0732">Signal</keyword>
<evidence type="ECO:0000259" key="5">
    <source>
        <dbReference type="SMART" id="SM00912"/>
    </source>
</evidence>
<evidence type="ECO:0000256" key="3">
    <source>
        <dbReference type="ARBA" id="ARBA00022729"/>
    </source>
</evidence>
<dbReference type="EMBL" id="CP036525">
    <property type="protein sequence ID" value="QDT07205.1"/>
    <property type="molecule type" value="Genomic_DNA"/>
</dbReference>
<dbReference type="Pfam" id="PF18657">
    <property type="entry name" value="YDG"/>
    <property type="match status" value="7"/>
</dbReference>
<evidence type="ECO:0000256" key="1">
    <source>
        <dbReference type="ARBA" id="ARBA00004613"/>
    </source>
</evidence>
<feature type="compositionally biased region" description="Polar residues" evidence="4">
    <location>
        <begin position="3812"/>
        <end position="3843"/>
    </location>
</feature>
<dbReference type="InterPro" id="IPR006626">
    <property type="entry name" value="PbH1"/>
</dbReference>
<evidence type="ECO:0000256" key="2">
    <source>
        <dbReference type="ARBA" id="ARBA00022525"/>
    </source>
</evidence>